<dbReference type="EMBL" id="PVTH01000001">
    <property type="protein sequence ID" value="PRY55473.1"/>
    <property type="molecule type" value="Genomic_DNA"/>
</dbReference>
<dbReference type="OrthoDB" id="982275at2"/>
<keyword evidence="5" id="KW-1185">Reference proteome</keyword>
<dbReference type="Pfam" id="PF01627">
    <property type="entry name" value="Hpt"/>
    <property type="match status" value="1"/>
</dbReference>
<feature type="modified residue" description="Phosphohistidine" evidence="1">
    <location>
        <position position="58"/>
    </location>
</feature>
<dbReference type="Proteomes" id="UP000238034">
    <property type="component" value="Unassembled WGS sequence"/>
</dbReference>
<organism evidence="4 5">
    <name type="scientific">Arcticibacter pallidicorallinus</name>
    <dbReference type="NCBI Taxonomy" id="1259464"/>
    <lineage>
        <taxon>Bacteria</taxon>
        <taxon>Pseudomonadati</taxon>
        <taxon>Bacteroidota</taxon>
        <taxon>Sphingobacteriia</taxon>
        <taxon>Sphingobacteriales</taxon>
        <taxon>Sphingobacteriaceae</taxon>
        <taxon>Arcticibacter</taxon>
    </lineage>
</organism>
<evidence type="ECO:0000313" key="4">
    <source>
        <dbReference type="EMBL" id="PRY55473.1"/>
    </source>
</evidence>
<keyword evidence="1" id="KW-0597">Phosphoprotein</keyword>
<accession>A0A2T0UC28</accession>
<dbReference type="SUPFAM" id="SSF47226">
    <property type="entry name" value="Histidine-containing phosphotransfer domain, HPT domain"/>
    <property type="match status" value="1"/>
</dbReference>
<dbReference type="InterPro" id="IPR008207">
    <property type="entry name" value="Sig_transdc_His_kin_Hpt_dom"/>
</dbReference>
<dbReference type="RefSeq" id="WP_106290914.1">
    <property type="nucleotide sequence ID" value="NZ_PVTH01000001.1"/>
</dbReference>
<dbReference type="Gene3D" id="1.20.120.160">
    <property type="entry name" value="HPT domain"/>
    <property type="match status" value="1"/>
</dbReference>
<evidence type="ECO:0000256" key="1">
    <source>
        <dbReference type="PROSITE-ProRule" id="PRU00110"/>
    </source>
</evidence>
<comment type="caution">
    <text evidence="4">The sequence shown here is derived from an EMBL/GenBank/DDBJ whole genome shotgun (WGS) entry which is preliminary data.</text>
</comment>
<name>A0A2T0UC28_9SPHI</name>
<gene>
    <name evidence="4" type="ORF">B0I27_101444</name>
</gene>
<evidence type="ECO:0000259" key="3">
    <source>
        <dbReference type="PROSITE" id="PS50894"/>
    </source>
</evidence>
<dbReference type="GO" id="GO:0000160">
    <property type="term" value="P:phosphorelay signal transduction system"/>
    <property type="evidence" value="ECO:0007669"/>
    <property type="project" value="InterPro"/>
</dbReference>
<feature type="coiled-coil region" evidence="2">
    <location>
        <begin position="69"/>
        <end position="120"/>
    </location>
</feature>
<dbReference type="GO" id="GO:0004672">
    <property type="term" value="F:protein kinase activity"/>
    <property type="evidence" value="ECO:0007669"/>
    <property type="project" value="UniProtKB-ARBA"/>
</dbReference>
<protein>
    <submittedName>
        <fullName evidence="4">HPt (Histidine-containing phosphotransfer) domain-containing protein</fullName>
    </submittedName>
</protein>
<proteinExistence type="predicted"/>
<dbReference type="PROSITE" id="PS50894">
    <property type="entry name" value="HPT"/>
    <property type="match status" value="1"/>
</dbReference>
<reference evidence="4 5" key="1">
    <citation type="submission" date="2018-03" db="EMBL/GenBank/DDBJ databases">
        <title>Genomic Encyclopedia of Type Strains, Phase III (KMG-III): the genomes of soil and plant-associated and newly described type strains.</title>
        <authorList>
            <person name="Whitman W."/>
        </authorList>
    </citation>
    <scope>NUCLEOTIDE SEQUENCE [LARGE SCALE GENOMIC DNA]</scope>
    <source>
        <strain evidence="4 5">CGMCC 1.9313</strain>
    </source>
</reference>
<feature type="domain" description="HPt" evidence="3">
    <location>
        <begin position="19"/>
        <end position="120"/>
    </location>
</feature>
<keyword evidence="2" id="KW-0175">Coiled coil</keyword>
<dbReference type="InterPro" id="IPR036641">
    <property type="entry name" value="HPT_dom_sf"/>
</dbReference>
<evidence type="ECO:0000313" key="5">
    <source>
        <dbReference type="Proteomes" id="UP000238034"/>
    </source>
</evidence>
<evidence type="ECO:0000256" key="2">
    <source>
        <dbReference type="SAM" id="Coils"/>
    </source>
</evidence>
<sequence length="121" mass="13583">MSNAYQVDLSYLNDIAGGNVEFVIDMIDIFLEQTPGYFEELGAAIQLQDWKVTGDIAHKIKPTLAFIGAEDLRVKMQQMESNARAQQNLDTIPESFREINGTAEQIYESLQQARAELSAKL</sequence>
<dbReference type="AlphaFoldDB" id="A0A2T0UC28"/>